<dbReference type="InterPro" id="IPR050333">
    <property type="entry name" value="SLRP"/>
</dbReference>
<evidence type="ECO:0000313" key="4">
    <source>
        <dbReference type="Ensembl" id="ENSPTRP00000066064.1"/>
    </source>
</evidence>
<dbReference type="PANTHER" id="PTHR45712:SF5">
    <property type="entry name" value="PODOCAN-LIKE PROTEIN 1"/>
    <property type="match status" value="1"/>
</dbReference>
<feature type="chain" id="PRO_5014159017" evidence="3">
    <location>
        <begin position="37"/>
        <end position="463"/>
    </location>
</feature>
<name>A0A2I3RMZ4_PANTR</name>
<keyword evidence="2" id="KW-0677">Repeat</keyword>
<protein>
    <submittedName>
        <fullName evidence="4">Podocan like 1</fullName>
    </submittedName>
</protein>
<dbReference type="Pfam" id="PF12799">
    <property type="entry name" value="LRR_4"/>
    <property type="match status" value="1"/>
</dbReference>
<evidence type="ECO:0000313" key="6">
    <source>
        <dbReference type="VGNC" id="VGNC:12060"/>
    </source>
</evidence>
<dbReference type="SUPFAM" id="SSF52058">
    <property type="entry name" value="L domain-like"/>
    <property type="match status" value="2"/>
</dbReference>
<feature type="signal peptide" evidence="3">
    <location>
        <begin position="1"/>
        <end position="36"/>
    </location>
</feature>
<accession>A0A2I3RMZ4</accession>
<dbReference type="AlphaFoldDB" id="A0A2I3RMZ4"/>
<keyword evidence="5" id="KW-1185">Reference proteome</keyword>
<dbReference type="Pfam" id="PF13855">
    <property type="entry name" value="LRR_8"/>
    <property type="match status" value="3"/>
</dbReference>
<dbReference type="InterPro" id="IPR001611">
    <property type="entry name" value="Leu-rich_rpt"/>
</dbReference>
<reference evidence="4 5" key="1">
    <citation type="journal article" date="2005" name="Nature">
        <title>Initial sequence of the chimpanzee genome and comparison with the human genome.</title>
        <authorList>
            <consortium name="Chimpanzee sequencing and analysis consortium"/>
        </authorList>
    </citation>
    <scope>NUCLEOTIDE SEQUENCE [LARGE SCALE GENOMIC DNA]</scope>
</reference>
<dbReference type="PANTHER" id="PTHR45712">
    <property type="entry name" value="AGAP008170-PA"/>
    <property type="match status" value="1"/>
</dbReference>
<dbReference type="VGNC" id="VGNC:12060">
    <property type="gene designation" value="PODNL1"/>
</dbReference>
<evidence type="ECO:0000313" key="5">
    <source>
        <dbReference type="Proteomes" id="UP000002277"/>
    </source>
</evidence>
<dbReference type="Proteomes" id="UP000002277">
    <property type="component" value="Chromosome 19"/>
</dbReference>
<dbReference type="Gene3D" id="3.80.10.10">
    <property type="entry name" value="Ribonuclease Inhibitor"/>
    <property type="match status" value="3"/>
</dbReference>
<dbReference type="InterPro" id="IPR003591">
    <property type="entry name" value="Leu-rich_rpt_typical-subtyp"/>
</dbReference>
<dbReference type="EMBL" id="AACZ04031459">
    <property type="status" value="NOT_ANNOTATED_CDS"/>
    <property type="molecule type" value="Genomic_DNA"/>
</dbReference>
<keyword evidence="3" id="KW-0732">Signal</keyword>
<evidence type="ECO:0000256" key="3">
    <source>
        <dbReference type="SAM" id="SignalP"/>
    </source>
</evidence>
<dbReference type="PROSITE" id="PS51450">
    <property type="entry name" value="LRR"/>
    <property type="match status" value="1"/>
</dbReference>
<dbReference type="SMART" id="SM00369">
    <property type="entry name" value="LRR_TYP"/>
    <property type="match status" value="10"/>
</dbReference>
<reference evidence="4" key="2">
    <citation type="submission" date="2025-08" db="UniProtKB">
        <authorList>
            <consortium name="Ensembl"/>
        </authorList>
    </citation>
    <scope>IDENTIFICATION</scope>
</reference>
<dbReference type="InterPro" id="IPR032675">
    <property type="entry name" value="LRR_dom_sf"/>
</dbReference>
<evidence type="ECO:0000256" key="1">
    <source>
        <dbReference type="ARBA" id="ARBA00022614"/>
    </source>
</evidence>
<gene>
    <name evidence="4 6" type="primary">PODNL1</name>
</gene>
<dbReference type="InterPro" id="IPR025875">
    <property type="entry name" value="Leu-rich_rpt_4"/>
</dbReference>
<dbReference type="GeneTree" id="ENSGT00940000162059"/>
<evidence type="ECO:0000256" key="2">
    <source>
        <dbReference type="ARBA" id="ARBA00022737"/>
    </source>
</evidence>
<sequence length="463" mass="51040">MATLRPAWRTADPPPRSGASLLLLLLLPDAASPTWGELAAPAPGLSPALLLPRVDTVDCDGLDLRVFRDNITRAAQHSPCSNNQLQELPYNELSRLSGLRTLNLHNNLISSEGEGAIATLSLSNNRLSYLPPNLPPSLERLHLQVLLVTPLLKSRLWLPAALIPDSSLILFSLLQNNLISKVPRGALSRQTQLRELYLQHNQLTDSGLDATTFSKLHSLEYLDLSHNQLTTVPAGLPRTLAILHLGRNRIRQVEAARLHGARGLRYLLLQHNQLGSSGLPAGALRPLRGLHTLHLYGNGLDRVPPALPRRLRALVLPHNHVAALGARDLVATPGLTELNLAYNRLASARVHHRAFRRLRALRSLDLAGNQLTRLPMGLPTGLRTLQLQRNQLRMLEPEPLAGLDQLRELSLAHNRLRVGDIGPGTWHELQALQVRHRLVSHTVPRAPPSPCLPCHVPNILVSW</sequence>
<dbReference type="Bgee" id="ENSPTRG00000010572">
    <property type="expression patterns" value="Expressed in cerebellar cortex and 3 other cell types or tissues"/>
</dbReference>
<reference evidence="4" key="3">
    <citation type="submission" date="2025-09" db="UniProtKB">
        <authorList>
            <consortium name="Ensembl"/>
        </authorList>
    </citation>
    <scope>IDENTIFICATION</scope>
</reference>
<organism evidence="4 5">
    <name type="scientific">Pan troglodytes</name>
    <name type="common">Chimpanzee</name>
    <dbReference type="NCBI Taxonomy" id="9598"/>
    <lineage>
        <taxon>Eukaryota</taxon>
        <taxon>Metazoa</taxon>
        <taxon>Chordata</taxon>
        <taxon>Craniata</taxon>
        <taxon>Vertebrata</taxon>
        <taxon>Euteleostomi</taxon>
        <taxon>Mammalia</taxon>
        <taxon>Eutheria</taxon>
        <taxon>Euarchontoglires</taxon>
        <taxon>Primates</taxon>
        <taxon>Haplorrhini</taxon>
        <taxon>Catarrhini</taxon>
        <taxon>Hominidae</taxon>
        <taxon>Pan</taxon>
    </lineage>
</organism>
<keyword evidence="1" id="KW-0433">Leucine-rich repeat</keyword>
<dbReference type="PRINTS" id="PR00019">
    <property type="entry name" value="LEURICHRPT"/>
</dbReference>
<proteinExistence type="predicted"/>
<dbReference type="Ensembl" id="ENSPTRT00000080292.1">
    <property type="protein sequence ID" value="ENSPTRP00000066064.1"/>
    <property type="gene ID" value="ENSPTRG00000010572.5"/>
</dbReference>